<reference evidence="4" key="1">
    <citation type="submission" date="2024-10" db="EMBL/GenBank/DDBJ databases">
        <authorList>
            <person name="Ryan C."/>
        </authorList>
    </citation>
    <scope>NUCLEOTIDE SEQUENCE [LARGE SCALE GENOMIC DNA]</scope>
</reference>
<dbReference type="Proteomes" id="UP001497457">
    <property type="component" value="Chromosome 34rd"/>
</dbReference>
<dbReference type="AlphaFoldDB" id="A0ABC9DQD4"/>
<organism evidence="4 5">
    <name type="scientific">Urochloa decumbens</name>
    <dbReference type="NCBI Taxonomy" id="240449"/>
    <lineage>
        <taxon>Eukaryota</taxon>
        <taxon>Viridiplantae</taxon>
        <taxon>Streptophyta</taxon>
        <taxon>Embryophyta</taxon>
        <taxon>Tracheophyta</taxon>
        <taxon>Spermatophyta</taxon>
        <taxon>Magnoliopsida</taxon>
        <taxon>Liliopsida</taxon>
        <taxon>Poales</taxon>
        <taxon>Poaceae</taxon>
        <taxon>PACMAD clade</taxon>
        <taxon>Panicoideae</taxon>
        <taxon>Panicodae</taxon>
        <taxon>Paniceae</taxon>
        <taxon>Melinidinae</taxon>
        <taxon>Urochloa</taxon>
    </lineage>
</organism>
<dbReference type="InterPro" id="IPR002885">
    <property type="entry name" value="PPR_rpt"/>
</dbReference>
<feature type="repeat" description="PPR" evidence="3">
    <location>
        <begin position="214"/>
        <end position="244"/>
    </location>
</feature>
<feature type="repeat" description="PPR" evidence="3">
    <location>
        <begin position="246"/>
        <end position="280"/>
    </location>
</feature>
<evidence type="ECO:0000313" key="5">
    <source>
        <dbReference type="Proteomes" id="UP001497457"/>
    </source>
</evidence>
<dbReference type="Pfam" id="PF01535">
    <property type="entry name" value="PPR"/>
    <property type="match status" value="6"/>
</dbReference>
<sequence>MLRLDCKRTVRNGLITLYLARGHRAAAAALFHGFPGGCDVVSWTAMVTGHARLGLANEAVELFFEMLNDGGAAAVHAMATAVGFAACADLGDLVLAGEAHRRVVAAAVDLDAVAWNALVDMYAKRGDRVAARRWFAAMPAAAGRTVVSWNTMISALSRAGEAGEAGEALALFRDMQRSAPAAPSPDDATLVAVLGTGRWVHAYMVRRLGRRELDGVVGNALVDMYAKCGVVDDAVTVFKRMARRHDACTYAVMISGLAAHGQTEEALEVFDAMRQGGGGVRPNGVAQLGVLSACCHAGRVDEGLRHLRDMERWRHAGVASGVEHCGCAVDMLGRAGRLNEAEALVAAMPVPPDELVLGSLLAACRAAGDVERAERVMRRVDGGGRDSGDYILMSNMYASRGRHGMAVRVRKKMRKSNVNKDPGCSIIEIDGVMHEFRAVPANSITHSLDAG</sequence>
<keyword evidence="1" id="KW-0677">Repeat</keyword>
<dbReference type="EMBL" id="OZ075144">
    <property type="protein sequence ID" value="CAL5043052.1"/>
    <property type="molecule type" value="Genomic_DNA"/>
</dbReference>
<feature type="repeat" description="PPR" evidence="3">
    <location>
        <begin position="39"/>
        <end position="73"/>
    </location>
</feature>
<dbReference type="InterPro" id="IPR046848">
    <property type="entry name" value="E_motif"/>
</dbReference>
<evidence type="ECO:0008006" key="6">
    <source>
        <dbReference type="Google" id="ProtNLM"/>
    </source>
</evidence>
<dbReference type="Gene3D" id="1.25.40.10">
    <property type="entry name" value="Tetratricopeptide repeat domain"/>
    <property type="match status" value="3"/>
</dbReference>
<evidence type="ECO:0000256" key="3">
    <source>
        <dbReference type="PROSITE-ProRule" id="PRU00708"/>
    </source>
</evidence>
<keyword evidence="2" id="KW-0809">Transit peptide</keyword>
<name>A0ABC9DQD4_9POAL</name>
<dbReference type="FunFam" id="1.25.40.10:FF:000090">
    <property type="entry name" value="Pentatricopeptide repeat-containing protein, chloroplastic"/>
    <property type="match status" value="1"/>
</dbReference>
<dbReference type="InterPro" id="IPR011990">
    <property type="entry name" value="TPR-like_helical_dom_sf"/>
</dbReference>
<dbReference type="Pfam" id="PF20431">
    <property type="entry name" value="E_motif"/>
    <property type="match status" value="1"/>
</dbReference>
<proteinExistence type="predicted"/>
<dbReference type="NCBIfam" id="TIGR00756">
    <property type="entry name" value="PPR"/>
    <property type="match status" value="3"/>
</dbReference>
<feature type="repeat" description="PPR" evidence="3">
    <location>
        <begin position="145"/>
        <end position="182"/>
    </location>
</feature>
<dbReference type="PROSITE" id="PS51375">
    <property type="entry name" value="PPR"/>
    <property type="match status" value="4"/>
</dbReference>
<evidence type="ECO:0000313" key="4">
    <source>
        <dbReference type="EMBL" id="CAL5043052.1"/>
    </source>
</evidence>
<dbReference type="PANTHER" id="PTHR47926:SF437">
    <property type="entry name" value="PENTACOTRIPEPTIDE-REPEAT REGION OF PRORP DOMAIN-CONTAINING PROTEIN"/>
    <property type="match status" value="1"/>
</dbReference>
<accession>A0ABC9DQD4</accession>
<dbReference type="PANTHER" id="PTHR47926">
    <property type="entry name" value="PENTATRICOPEPTIDE REPEAT-CONTAINING PROTEIN"/>
    <property type="match status" value="1"/>
</dbReference>
<protein>
    <recommendedName>
        <fullName evidence="6">Pentatricopeptide repeat-containing protein</fullName>
    </recommendedName>
</protein>
<evidence type="ECO:0000256" key="1">
    <source>
        <dbReference type="ARBA" id="ARBA00022737"/>
    </source>
</evidence>
<keyword evidence="5" id="KW-1185">Reference proteome</keyword>
<gene>
    <name evidence="4" type="ORF">URODEC1_LOCUS87504</name>
</gene>
<dbReference type="InterPro" id="IPR046960">
    <property type="entry name" value="PPR_At4g14850-like_plant"/>
</dbReference>
<evidence type="ECO:0000256" key="2">
    <source>
        <dbReference type="ARBA" id="ARBA00022946"/>
    </source>
</evidence>